<keyword evidence="1" id="KW-0472">Membrane</keyword>
<evidence type="ECO:0000313" key="2">
    <source>
        <dbReference type="EMBL" id="REK70873.1"/>
    </source>
</evidence>
<feature type="transmembrane region" description="Helical" evidence="1">
    <location>
        <begin position="65"/>
        <end position="85"/>
    </location>
</feature>
<feature type="transmembrane region" description="Helical" evidence="1">
    <location>
        <begin position="97"/>
        <end position="115"/>
    </location>
</feature>
<dbReference type="AlphaFoldDB" id="A0A371P4J9"/>
<dbReference type="RefSeq" id="WP_119705457.1">
    <property type="nucleotide sequence ID" value="NZ_JBHSOI010000002.1"/>
</dbReference>
<keyword evidence="1" id="KW-0812">Transmembrane</keyword>
<dbReference type="OrthoDB" id="5185447at2"/>
<accession>A0A371P4J9</accession>
<sequence length="125" mass="13261">MIALARAAAICAAANALSLAVAAWVFDRFDVRLGWFVVAVVLFTVLTMVLRGVVVSTVNRFARGYTIAGGLVLTLLVLVLTEVAVPRDGFSIDGWGTWVGVTLIVWAASVAFGEVDNVAPVAQRR</sequence>
<dbReference type="Proteomes" id="UP000265581">
    <property type="component" value="Unassembled WGS sequence"/>
</dbReference>
<organism evidence="2 3">
    <name type="scientific">Aeromicrobium endophyticum</name>
    <dbReference type="NCBI Taxonomy" id="2292704"/>
    <lineage>
        <taxon>Bacteria</taxon>
        <taxon>Bacillati</taxon>
        <taxon>Actinomycetota</taxon>
        <taxon>Actinomycetes</taxon>
        <taxon>Propionibacteriales</taxon>
        <taxon>Nocardioidaceae</taxon>
        <taxon>Aeromicrobium</taxon>
    </lineage>
</organism>
<proteinExistence type="predicted"/>
<reference evidence="2 3" key="1">
    <citation type="submission" date="2018-08" db="EMBL/GenBank/DDBJ databases">
        <title>Aeromicrobium sp. M2KJ-4, whole genome shotgun sequence.</title>
        <authorList>
            <person name="Tuo L."/>
        </authorList>
    </citation>
    <scope>NUCLEOTIDE SEQUENCE [LARGE SCALE GENOMIC DNA]</scope>
    <source>
        <strain evidence="2 3">M2KJ-4</strain>
    </source>
</reference>
<dbReference type="EMBL" id="QUBR01000002">
    <property type="protein sequence ID" value="REK70873.1"/>
    <property type="molecule type" value="Genomic_DNA"/>
</dbReference>
<evidence type="ECO:0008006" key="4">
    <source>
        <dbReference type="Google" id="ProtNLM"/>
    </source>
</evidence>
<evidence type="ECO:0000313" key="3">
    <source>
        <dbReference type="Proteomes" id="UP000265581"/>
    </source>
</evidence>
<feature type="transmembrane region" description="Helical" evidence="1">
    <location>
        <begin position="32"/>
        <end position="53"/>
    </location>
</feature>
<name>A0A371P4J9_9ACTN</name>
<keyword evidence="3" id="KW-1185">Reference proteome</keyword>
<comment type="caution">
    <text evidence="2">The sequence shown here is derived from an EMBL/GenBank/DDBJ whole genome shotgun (WGS) entry which is preliminary data.</text>
</comment>
<keyword evidence="1" id="KW-1133">Transmembrane helix</keyword>
<protein>
    <recommendedName>
        <fullName evidence="4">Phage holin family protein</fullName>
    </recommendedName>
</protein>
<gene>
    <name evidence="2" type="ORF">DX116_17480</name>
</gene>
<evidence type="ECO:0000256" key="1">
    <source>
        <dbReference type="SAM" id="Phobius"/>
    </source>
</evidence>